<evidence type="ECO:0000256" key="3">
    <source>
        <dbReference type="ARBA" id="ARBA00023163"/>
    </source>
</evidence>
<dbReference type="InterPro" id="IPR016032">
    <property type="entry name" value="Sig_transdc_resp-reg_C-effctor"/>
</dbReference>
<dbReference type="SUPFAM" id="SSF75516">
    <property type="entry name" value="Pheromone-binding domain of LuxR-like quorum-sensing transcription factors"/>
    <property type="match status" value="1"/>
</dbReference>
<dbReference type="SMART" id="SM00421">
    <property type="entry name" value="HTH_LUXR"/>
    <property type="match status" value="1"/>
</dbReference>
<dbReference type="SUPFAM" id="SSF46894">
    <property type="entry name" value="C-terminal effector domain of the bipartite response regulators"/>
    <property type="match status" value="1"/>
</dbReference>
<keyword evidence="3" id="KW-0804">Transcription</keyword>
<dbReference type="Pfam" id="PF03472">
    <property type="entry name" value="Autoind_bind"/>
    <property type="match status" value="1"/>
</dbReference>
<dbReference type="OrthoDB" id="9774661at2"/>
<dbReference type="InterPro" id="IPR036388">
    <property type="entry name" value="WH-like_DNA-bd_sf"/>
</dbReference>
<dbReference type="PROSITE" id="PS50043">
    <property type="entry name" value="HTH_LUXR_2"/>
    <property type="match status" value="1"/>
</dbReference>
<evidence type="ECO:0000256" key="1">
    <source>
        <dbReference type="ARBA" id="ARBA00023015"/>
    </source>
</evidence>
<dbReference type="Gene3D" id="1.10.10.10">
    <property type="entry name" value="Winged helix-like DNA-binding domain superfamily/Winged helix DNA-binding domain"/>
    <property type="match status" value="1"/>
</dbReference>
<dbReference type="PANTHER" id="PTHR44688:SF16">
    <property type="entry name" value="DNA-BINDING TRANSCRIPTIONAL ACTIVATOR DEVR_DOSR"/>
    <property type="match status" value="1"/>
</dbReference>
<dbReference type="Pfam" id="PF00196">
    <property type="entry name" value="GerE"/>
    <property type="match status" value="1"/>
</dbReference>
<keyword evidence="6" id="KW-1185">Reference proteome</keyword>
<dbReference type="PRINTS" id="PR00038">
    <property type="entry name" value="HTHLUXR"/>
</dbReference>
<dbReference type="InterPro" id="IPR000792">
    <property type="entry name" value="Tscrpt_reg_LuxR_C"/>
</dbReference>
<reference evidence="5 6" key="1">
    <citation type="submission" date="2019-08" db="EMBL/GenBank/DDBJ databases">
        <authorList>
            <person name="Peeters C."/>
        </authorList>
    </citation>
    <scope>NUCLEOTIDE SEQUENCE [LARGE SCALE GENOMIC DNA]</scope>
    <source>
        <strain evidence="5 6">LMG 30175</strain>
    </source>
</reference>
<dbReference type="RefSeq" id="WP_150699661.1">
    <property type="nucleotide sequence ID" value="NZ_CABPRZ010000030.1"/>
</dbReference>
<evidence type="ECO:0000313" key="6">
    <source>
        <dbReference type="Proteomes" id="UP000414233"/>
    </source>
</evidence>
<dbReference type="PANTHER" id="PTHR44688">
    <property type="entry name" value="DNA-BINDING TRANSCRIPTIONAL ACTIVATOR DEVR_DOSR"/>
    <property type="match status" value="1"/>
</dbReference>
<dbReference type="InterPro" id="IPR005143">
    <property type="entry name" value="TF_LuxR_autoind-bd_dom"/>
</dbReference>
<dbReference type="EMBL" id="CABPRZ010000030">
    <property type="protein sequence ID" value="VVE55507.1"/>
    <property type="molecule type" value="Genomic_DNA"/>
</dbReference>
<dbReference type="PROSITE" id="PS00622">
    <property type="entry name" value="HTH_LUXR_1"/>
    <property type="match status" value="1"/>
</dbReference>
<dbReference type="Gene3D" id="3.30.450.80">
    <property type="entry name" value="Transcription factor LuxR-like, autoinducer-binding domain"/>
    <property type="match status" value="1"/>
</dbReference>
<organism evidence="5 6">
    <name type="scientific">Pandoraea terrae</name>
    <dbReference type="NCBI Taxonomy" id="1537710"/>
    <lineage>
        <taxon>Bacteria</taxon>
        <taxon>Pseudomonadati</taxon>
        <taxon>Pseudomonadota</taxon>
        <taxon>Betaproteobacteria</taxon>
        <taxon>Burkholderiales</taxon>
        <taxon>Burkholderiaceae</taxon>
        <taxon>Pandoraea</taxon>
    </lineage>
</organism>
<evidence type="ECO:0000259" key="4">
    <source>
        <dbReference type="PROSITE" id="PS50043"/>
    </source>
</evidence>
<accession>A0A5E4Z462</accession>
<evidence type="ECO:0000256" key="2">
    <source>
        <dbReference type="ARBA" id="ARBA00023125"/>
    </source>
</evidence>
<feature type="domain" description="HTH luxR-type" evidence="4">
    <location>
        <begin position="177"/>
        <end position="242"/>
    </location>
</feature>
<dbReference type="CDD" id="cd06170">
    <property type="entry name" value="LuxR_C_like"/>
    <property type="match status" value="1"/>
</dbReference>
<dbReference type="Proteomes" id="UP000414233">
    <property type="component" value="Unassembled WGS sequence"/>
</dbReference>
<dbReference type="GO" id="GO:0003677">
    <property type="term" value="F:DNA binding"/>
    <property type="evidence" value="ECO:0007669"/>
    <property type="project" value="UniProtKB-KW"/>
</dbReference>
<keyword evidence="1" id="KW-0805">Transcription regulation</keyword>
<name>A0A5E4Z462_9BURK</name>
<sequence length="247" mass="27492">MASGALTFCHWLRHLELAAQRDVESWFAALTTLSRGFGFQHTAFAVLPRQGTCEQATFACSTYPSDWRRRYRECDFAQIDPLVAHAREHAVPLVWTSRQYAGPEQRALYAEACRHGLRTGVLLPMHGPGLSPGMLCLATRECAQPRVLARLTQTLPSLALLRDAAQESGRCFVEQHANEAAPRLTPRERECVTWVAHGKSTWEISRICGCSEATVNFHMGNVRRKFGVTSRNVAALKAATMGMLELP</sequence>
<gene>
    <name evidence="5" type="primary">lasR_2</name>
    <name evidence="5" type="ORF">PTE30175_04912</name>
</gene>
<proteinExistence type="predicted"/>
<dbReference type="GO" id="GO:0006355">
    <property type="term" value="P:regulation of DNA-templated transcription"/>
    <property type="evidence" value="ECO:0007669"/>
    <property type="project" value="InterPro"/>
</dbReference>
<protein>
    <submittedName>
        <fullName evidence="5">Transcriptional activator protein LasR</fullName>
    </submittedName>
</protein>
<evidence type="ECO:0000313" key="5">
    <source>
        <dbReference type="EMBL" id="VVE55507.1"/>
    </source>
</evidence>
<keyword evidence="2" id="KW-0238">DNA-binding</keyword>
<dbReference type="InterPro" id="IPR036693">
    <property type="entry name" value="TF_LuxR_autoind-bd_dom_sf"/>
</dbReference>
<dbReference type="AlphaFoldDB" id="A0A5E4Z462"/>